<dbReference type="Pfam" id="PF20736">
    <property type="entry name" value="Glyco_hydro127M"/>
    <property type="match status" value="1"/>
</dbReference>
<dbReference type="PANTHER" id="PTHR43465">
    <property type="entry name" value="DUF1680 DOMAIN PROTEIN (AFU_ORTHOLOGUE AFUA_1G08910)"/>
    <property type="match status" value="1"/>
</dbReference>
<dbReference type="InterPro" id="IPR049046">
    <property type="entry name" value="Beta-AFase-like_GH127_middle"/>
</dbReference>
<dbReference type="InterPro" id="IPR019546">
    <property type="entry name" value="TAT_signal_bac_arc"/>
</dbReference>
<dbReference type="Pfam" id="PF07944">
    <property type="entry name" value="Beta-AFase-like_GH127_cat"/>
    <property type="match status" value="1"/>
</dbReference>
<sequence>MSKKEMPSLRLLSRRTFVKQTGMTAVAGVLAPGLVARQAGSTGGYLIANRFETAGTALLQGYMGSRLDQCFQNDILTKNFDHLIGPFRHRTETHRWQSEFWGKCMMASVLAYQYKPDPRLKAKMDAAVTGLIATQTPDGYIGNYNAESRLKQWDIWGMKYCLLGLLDYHDLTGDKKSLYAAVKLADYLMAQIDRQGGIIVNKGNYRGMAASSVLLPMVRLSVATGNRKYRSFAETIVKQWETPGGPQLISKAAVNVAERFPRPKEWYSPEQGQKAYEMMSCYEGLLALYRLTGNETYKQAVVHVFKNIQDTEINIAGSGASAEMWFGGRERQTTPVFHYQETCVTVTWMQLCMALLKLTGEAIYAHAIETTYYNALMAALKSDGFTWAKYTPLNGERLPGSGQCGMELNCCSANGPRGLFAMPGLVAMRSREGIAVNFFAEGTTALTSPAGKPVKLVQTTNYPASGKIAIRLEMQAPEDMVLQLRIPEWSRQTILQVNGVLYKDVVSGIYVNLKRKWNTGDMMLLELDMRGRVKVMGKQSQYFAVLTGPLVLSRDTRFTGTNLGTVITPLKENEPFIDLKKVAIKADDSWLQVEAMFQAENYKEQKDPPVVVTLCDYATAGNGAAASTFQTWMPLIFNAAKLE</sequence>
<protein>
    <submittedName>
        <fullName evidence="3">Glycoside hydrolase family 127 protein</fullName>
    </submittedName>
</protein>
<dbReference type="EMBL" id="JAJNEC010000006">
    <property type="protein sequence ID" value="MCD2425233.1"/>
    <property type="molecule type" value="Genomic_DNA"/>
</dbReference>
<dbReference type="InterPro" id="IPR012878">
    <property type="entry name" value="Beta-AFase-like_GH127_cat"/>
</dbReference>
<accession>A0ABS8PVY0</accession>
<evidence type="ECO:0000259" key="1">
    <source>
        <dbReference type="Pfam" id="PF07944"/>
    </source>
</evidence>
<reference evidence="3 4" key="1">
    <citation type="submission" date="2021-11" db="EMBL/GenBank/DDBJ databases">
        <title>Genomic of Niabella pedocola.</title>
        <authorList>
            <person name="Wu T."/>
        </authorList>
    </citation>
    <scope>NUCLEOTIDE SEQUENCE [LARGE SCALE GENOMIC DNA]</scope>
    <source>
        <strain evidence="3 4">JCM 31011</strain>
    </source>
</reference>
<dbReference type="PROSITE" id="PS51318">
    <property type="entry name" value="TAT"/>
    <property type="match status" value="1"/>
</dbReference>
<evidence type="ECO:0000313" key="3">
    <source>
        <dbReference type="EMBL" id="MCD2425233.1"/>
    </source>
</evidence>
<dbReference type="Proteomes" id="UP001199816">
    <property type="component" value="Unassembled WGS sequence"/>
</dbReference>
<dbReference type="SUPFAM" id="SSF48208">
    <property type="entry name" value="Six-hairpin glycosidases"/>
    <property type="match status" value="1"/>
</dbReference>
<gene>
    <name evidence="3" type="ORF">LQ567_20775</name>
</gene>
<dbReference type="Gene3D" id="1.50.10.10">
    <property type="match status" value="1"/>
</dbReference>
<keyword evidence="4" id="KW-1185">Reference proteome</keyword>
<evidence type="ECO:0000259" key="2">
    <source>
        <dbReference type="Pfam" id="PF20736"/>
    </source>
</evidence>
<dbReference type="InterPro" id="IPR012341">
    <property type="entry name" value="6hp_glycosidase-like_sf"/>
</dbReference>
<feature type="domain" description="Non-reducing end beta-L-arabinofuranosidase-like GH127 middle" evidence="2">
    <location>
        <begin position="434"/>
        <end position="529"/>
    </location>
</feature>
<name>A0ABS8PVY0_9BACT</name>
<dbReference type="InterPro" id="IPR006311">
    <property type="entry name" value="TAT_signal"/>
</dbReference>
<keyword evidence="3" id="KW-0378">Hydrolase</keyword>
<proteinExistence type="predicted"/>
<comment type="caution">
    <text evidence="3">The sequence shown here is derived from an EMBL/GenBank/DDBJ whole genome shotgun (WGS) entry which is preliminary data.</text>
</comment>
<dbReference type="RefSeq" id="WP_231007672.1">
    <property type="nucleotide sequence ID" value="NZ_JAJNEC010000006.1"/>
</dbReference>
<dbReference type="InterPro" id="IPR049174">
    <property type="entry name" value="Beta-AFase-like"/>
</dbReference>
<dbReference type="InterPro" id="IPR008928">
    <property type="entry name" value="6-hairpin_glycosidase_sf"/>
</dbReference>
<dbReference type="PANTHER" id="PTHR43465:SF2">
    <property type="entry name" value="DUF1680 DOMAIN PROTEIN (AFU_ORTHOLOGUE AFUA_1G08910)"/>
    <property type="match status" value="1"/>
</dbReference>
<organism evidence="3 4">
    <name type="scientific">Niabella pedocola</name>
    <dbReference type="NCBI Taxonomy" id="1752077"/>
    <lineage>
        <taxon>Bacteria</taxon>
        <taxon>Pseudomonadati</taxon>
        <taxon>Bacteroidota</taxon>
        <taxon>Chitinophagia</taxon>
        <taxon>Chitinophagales</taxon>
        <taxon>Chitinophagaceae</taxon>
        <taxon>Niabella</taxon>
    </lineage>
</organism>
<dbReference type="NCBIfam" id="TIGR01409">
    <property type="entry name" value="TAT_signal_seq"/>
    <property type="match status" value="1"/>
</dbReference>
<evidence type="ECO:0000313" key="4">
    <source>
        <dbReference type="Proteomes" id="UP001199816"/>
    </source>
</evidence>
<feature type="domain" description="Non-reducing end beta-L-arabinofuranosidase-like GH127 catalytic" evidence="1">
    <location>
        <begin position="64"/>
        <end position="418"/>
    </location>
</feature>
<dbReference type="GO" id="GO:0016787">
    <property type="term" value="F:hydrolase activity"/>
    <property type="evidence" value="ECO:0007669"/>
    <property type="project" value="UniProtKB-KW"/>
</dbReference>